<dbReference type="HOGENOM" id="CLU_2528189_0_0_1"/>
<dbReference type="Proteomes" id="UP000030104">
    <property type="component" value="Unassembled WGS sequence"/>
</dbReference>
<organism evidence="1 2">
    <name type="scientific">Penicillium italicum</name>
    <name type="common">Blue mold</name>
    <dbReference type="NCBI Taxonomy" id="40296"/>
    <lineage>
        <taxon>Eukaryota</taxon>
        <taxon>Fungi</taxon>
        <taxon>Dikarya</taxon>
        <taxon>Ascomycota</taxon>
        <taxon>Pezizomycotina</taxon>
        <taxon>Eurotiomycetes</taxon>
        <taxon>Eurotiomycetidae</taxon>
        <taxon>Eurotiales</taxon>
        <taxon>Aspergillaceae</taxon>
        <taxon>Penicillium</taxon>
    </lineage>
</organism>
<evidence type="ECO:0000313" key="2">
    <source>
        <dbReference type="Proteomes" id="UP000030104"/>
    </source>
</evidence>
<accession>A0A0A2L2N7</accession>
<reference evidence="1 2" key="1">
    <citation type="journal article" date="2015" name="Mol. Plant Microbe Interact.">
        <title>Genome, transcriptome, and functional analyses of Penicillium expansum provide new insights into secondary metabolism and pathogenicity.</title>
        <authorList>
            <person name="Ballester A.R."/>
            <person name="Marcet-Houben M."/>
            <person name="Levin E."/>
            <person name="Sela N."/>
            <person name="Selma-Lazaro C."/>
            <person name="Carmona L."/>
            <person name="Wisniewski M."/>
            <person name="Droby S."/>
            <person name="Gonzalez-Candelas L."/>
            <person name="Gabaldon T."/>
        </authorList>
    </citation>
    <scope>NUCLEOTIDE SEQUENCE [LARGE SCALE GENOMIC DNA]</scope>
    <source>
        <strain evidence="1 2">PHI-1</strain>
    </source>
</reference>
<protein>
    <submittedName>
        <fullName evidence="1">Uncharacterized protein</fullName>
    </submittedName>
</protein>
<dbReference type="EMBL" id="JQGA01000629">
    <property type="protein sequence ID" value="KGO74332.1"/>
    <property type="molecule type" value="Genomic_DNA"/>
</dbReference>
<dbReference type="AlphaFoldDB" id="A0A0A2L2N7"/>
<gene>
    <name evidence="1" type="ORF">PITC_008560</name>
</gene>
<name>A0A0A2L2N7_PENIT</name>
<proteinExistence type="predicted"/>
<comment type="caution">
    <text evidence="1">The sequence shown here is derived from an EMBL/GenBank/DDBJ whole genome shotgun (WGS) entry which is preliminary data.</text>
</comment>
<evidence type="ECO:0000313" key="1">
    <source>
        <dbReference type="EMBL" id="KGO74332.1"/>
    </source>
</evidence>
<keyword evidence="2" id="KW-1185">Reference proteome</keyword>
<sequence length="84" mass="9164">MQTISRVARVLKDKFESAACTKLSSGSDNASFSRCKPKSGSVTVSCSSAMLRGVCAWFDLGFITNARCRMADQNVGLPIARWRK</sequence>